<feature type="domain" description="AMP-dependent synthetase/ligase" evidence="3">
    <location>
        <begin position="75"/>
        <end position="469"/>
    </location>
</feature>
<dbReference type="Gene3D" id="3.30.300.30">
    <property type="match status" value="1"/>
</dbReference>
<dbReference type="EMBL" id="KQ965857">
    <property type="protein sequence ID" value="KXS09629.1"/>
    <property type="molecule type" value="Genomic_DNA"/>
</dbReference>
<dbReference type="PANTHER" id="PTHR43201:SF5">
    <property type="entry name" value="MEDIUM-CHAIN ACYL-COA LIGASE ACSF2, MITOCHONDRIAL"/>
    <property type="match status" value="1"/>
</dbReference>
<evidence type="ECO:0000256" key="1">
    <source>
        <dbReference type="ARBA" id="ARBA00006432"/>
    </source>
</evidence>
<dbReference type="GO" id="GO:0006631">
    <property type="term" value="P:fatty acid metabolic process"/>
    <property type="evidence" value="ECO:0007669"/>
    <property type="project" value="TreeGrafter"/>
</dbReference>
<protein>
    <submittedName>
        <fullName evidence="5">Acetyl-CoA synthetase-like protein</fullName>
    </submittedName>
</protein>
<evidence type="ECO:0000259" key="3">
    <source>
        <dbReference type="Pfam" id="PF00501"/>
    </source>
</evidence>
<dbReference type="PANTHER" id="PTHR43201">
    <property type="entry name" value="ACYL-COA SYNTHETASE"/>
    <property type="match status" value="1"/>
</dbReference>
<sequence>MPVLAGPMPLDKVDDLLSGPVGAQLGLARKRMVLPWTTTGESNRQPADEDASVEVFADALPNARACWETIAATYANNPKGREYIVYYGATPAETIRLTYFQVARQVQQIAHQLVGLGLKKGDRVGIAMRNYPEYMPTWWAIVCAGFVVVPLNAWLTKPELEWCIKDAGCRVLFVDPERVERLGGKNGKGLADIVHPKGPVIHYVTVRCGSRALPVPSTPFHHLLDATLPLTLPAVDISPFDNMQILYSSGTTGHPKGVLHHHLEWAQQSVAYRYGVMRAVIRSGLDVPDLKEGELPPQTVWYLPVPLFHLTGIAYTYGASMSGGKIVYSYKWDAADGIDIIHAEQVTNFMGVPTMSLQIIESPKFNLDKVKSLLSLGYGGAPGPAALRSRAKAAFKQDGVGEPSNTYGATECLGVAANGGPDYAEKPESVGKPLPFHRVEIRSTDGRVLPKGEVGDIWIKSWGVAKGYWNNEKASASTFQRGWYSTGGRFDEDGFLYLLDRSKDMLIRGGENVYCTEVEAALLSHPDVMDAAVFGIPHRVLGEEVGASVRITPARFGKVTSEELRKHCAERIAKFKVPAYIQLVNEALPATPSGKILKREIKIVVAKLAAKDLGGEFAAKL</sequence>
<dbReference type="Gene3D" id="3.40.50.12780">
    <property type="entry name" value="N-terminal domain of ligase-like"/>
    <property type="match status" value="1"/>
</dbReference>
<proteinExistence type="inferred from homology"/>
<keyword evidence="2" id="KW-0436">Ligase</keyword>
<keyword evidence="6" id="KW-1185">Reference proteome</keyword>
<feature type="domain" description="AMP-binding enzyme C-terminal" evidence="4">
    <location>
        <begin position="517"/>
        <end position="595"/>
    </location>
</feature>
<dbReference type="InterPro" id="IPR000873">
    <property type="entry name" value="AMP-dep_synth/lig_dom"/>
</dbReference>
<dbReference type="SUPFAM" id="SSF56801">
    <property type="entry name" value="Acetyl-CoA synthetase-like"/>
    <property type="match status" value="1"/>
</dbReference>
<evidence type="ECO:0000256" key="2">
    <source>
        <dbReference type="ARBA" id="ARBA00022598"/>
    </source>
</evidence>
<comment type="similarity">
    <text evidence="1">Belongs to the ATP-dependent AMP-binding enzyme family.</text>
</comment>
<dbReference type="Pfam" id="PF13193">
    <property type="entry name" value="AMP-binding_C"/>
    <property type="match status" value="1"/>
</dbReference>
<dbReference type="STRING" id="1344416.A0A138ZYQ1"/>
<dbReference type="InterPro" id="IPR045851">
    <property type="entry name" value="AMP-bd_C_sf"/>
</dbReference>
<dbReference type="InterPro" id="IPR025110">
    <property type="entry name" value="AMP-bd_C"/>
</dbReference>
<dbReference type="OrthoDB" id="6614653at2759"/>
<dbReference type="Pfam" id="PF00501">
    <property type="entry name" value="AMP-binding"/>
    <property type="match status" value="1"/>
</dbReference>
<accession>A0A138ZYQ1</accession>
<dbReference type="AlphaFoldDB" id="A0A138ZYQ1"/>
<dbReference type="GO" id="GO:0031956">
    <property type="term" value="F:medium-chain fatty acid-CoA ligase activity"/>
    <property type="evidence" value="ECO:0007669"/>
    <property type="project" value="TreeGrafter"/>
</dbReference>
<name>A0A138ZYQ1_GONPJ</name>
<gene>
    <name evidence="5" type="ORF">M427DRAFT_140685</name>
</gene>
<dbReference type="OMA" id="RACWETI"/>
<dbReference type="PROSITE" id="PS00455">
    <property type="entry name" value="AMP_BINDING"/>
    <property type="match status" value="1"/>
</dbReference>
<reference evidence="5 6" key="1">
    <citation type="journal article" date="2015" name="Genome Biol. Evol.">
        <title>Phylogenomic analyses indicate that early fungi evolved digesting cell walls of algal ancestors of land plants.</title>
        <authorList>
            <person name="Chang Y."/>
            <person name="Wang S."/>
            <person name="Sekimoto S."/>
            <person name="Aerts A.L."/>
            <person name="Choi C."/>
            <person name="Clum A."/>
            <person name="LaButti K.M."/>
            <person name="Lindquist E.A."/>
            <person name="Yee Ngan C."/>
            <person name="Ohm R.A."/>
            <person name="Salamov A.A."/>
            <person name="Grigoriev I.V."/>
            <person name="Spatafora J.W."/>
            <person name="Berbee M.L."/>
        </authorList>
    </citation>
    <scope>NUCLEOTIDE SEQUENCE [LARGE SCALE GENOMIC DNA]</scope>
    <source>
        <strain evidence="5 6">JEL478</strain>
    </source>
</reference>
<evidence type="ECO:0000313" key="5">
    <source>
        <dbReference type="EMBL" id="KXS09629.1"/>
    </source>
</evidence>
<organism evidence="5 6">
    <name type="scientific">Gonapodya prolifera (strain JEL478)</name>
    <name type="common">Monoblepharis prolifera</name>
    <dbReference type="NCBI Taxonomy" id="1344416"/>
    <lineage>
        <taxon>Eukaryota</taxon>
        <taxon>Fungi</taxon>
        <taxon>Fungi incertae sedis</taxon>
        <taxon>Chytridiomycota</taxon>
        <taxon>Chytridiomycota incertae sedis</taxon>
        <taxon>Monoblepharidomycetes</taxon>
        <taxon>Monoblepharidales</taxon>
        <taxon>Gonapodyaceae</taxon>
        <taxon>Gonapodya</taxon>
    </lineage>
</organism>
<dbReference type="InterPro" id="IPR020845">
    <property type="entry name" value="AMP-binding_CS"/>
</dbReference>
<evidence type="ECO:0000259" key="4">
    <source>
        <dbReference type="Pfam" id="PF13193"/>
    </source>
</evidence>
<evidence type="ECO:0000313" key="6">
    <source>
        <dbReference type="Proteomes" id="UP000070544"/>
    </source>
</evidence>
<dbReference type="InterPro" id="IPR042099">
    <property type="entry name" value="ANL_N_sf"/>
</dbReference>
<dbReference type="Proteomes" id="UP000070544">
    <property type="component" value="Unassembled WGS sequence"/>
</dbReference>